<gene>
    <name evidence="9" type="ORF">EYC80_006554</name>
</gene>
<dbReference type="InterPro" id="IPR012677">
    <property type="entry name" value="Nucleotide-bd_a/b_plait_sf"/>
</dbReference>
<dbReference type="AlphaFoldDB" id="A0A5N6JSA0"/>
<dbReference type="GO" id="GO:0005730">
    <property type="term" value="C:nucleolus"/>
    <property type="evidence" value="ECO:0007669"/>
    <property type="project" value="TreeGrafter"/>
</dbReference>
<keyword evidence="10" id="KW-1185">Reference proteome</keyword>
<comment type="similarity">
    <text evidence="2">Belongs to the SF3B4 family.</text>
</comment>
<evidence type="ECO:0000313" key="9">
    <source>
        <dbReference type="EMBL" id="KAB8291759.1"/>
    </source>
</evidence>
<evidence type="ECO:0000256" key="5">
    <source>
        <dbReference type="ARBA" id="ARBA00023242"/>
    </source>
</evidence>
<dbReference type="Pfam" id="PF00076">
    <property type="entry name" value="RRM_1"/>
    <property type="match status" value="2"/>
</dbReference>
<name>A0A5N6JSA0_MONLA</name>
<keyword evidence="5" id="KW-0539">Nucleus</keyword>
<dbReference type="InterPro" id="IPR034158">
    <property type="entry name" value="SF3B4_RRM1"/>
</dbReference>
<evidence type="ECO:0000256" key="7">
    <source>
        <dbReference type="SAM" id="MobiDB-lite"/>
    </source>
</evidence>
<comment type="subcellular location">
    <subcellularLocation>
        <location evidence="1">Nucleus</location>
    </subcellularLocation>
</comment>
<dbReference type="FunFam" id="3.30.70.330:FF:000121">
    <property type="entry name" value="Splicing factor 3b subunit 4"/>
    <property type="match status" value="1"/>
</dbReference>
<evidence type="ECO:0000256" key="3">
    <source>
        <dbReference type="ARBA" id="ARBA00022737"/>
    </source>
</evidence>
<evidence type="ECO:0000256" key="2">
    <source>
        <dbReference type="ARBA" id="ARBA00008363"/>
    </source>
</evidence>
<evidence type="ECO:0000256" key="4">
    <source>
        <dbReference type="ARBA" id="ARBA00022884"/>
    </source>
</evidence>
<dbReference type="Gene3D" id="3.30.70.330">
    <property type="match status" value="2"/>
</dbReference>
<dbReference type="CDD" id="cd12335">
    <property type="entry name" value="RRM2_SF3B4"/>
    <property type="match status" value="1"/>
</dbReference>
<evidence type="ECO:0000313" key="10">
    <source>
        <dbReference type="Proteomes" id="UP000326757"/>
    </source>
</evidence>
<dbReference type="InterPro" id="IPR052084">
    <property type="entry name" value="SF3B4_spliceosome_assoc"/>
</dbReference>
<dbReference type="Proteomes" id="UP000326757">
    <property type="component" value="Unassembled WGS sequence"/>
</dbReference>
<feature type="compositionally biased region" description="Pro residues" evidence="7">
    <location>
        <begin position="268"/>
        <end position="283"/>
    </location>
</feature>
<feature type="domain" description="RRM" evidence="8">
    <location>
        <begin position="101"/>
        <end position="179"/>
    </location>
</feature>
<sequence length="425" mass="45691">MSGARHWEQDKEATVYIGNIDERVTDSLIWELMLQAGRIVNVHLPKDRVTQIHQGYGFVEFISEEDAEYAARIMNQVRLYGKPIRVNKASADKQKTVEVGAELFIGNLDPMVDEKTLYDTFSRFGSLISPPKIARDESSLSKGYGFVSYASFEASDDAIANMNGQYLMNKDISVQYAYKKDGKGERHGDAAERALAAQAKKHNVLPDLQAMPPGLLLGMNGIPQAPAAMLNESPIPAAPPGFPSQRPSYNSVPPPGGPRGVPGGPAQHLPPPPSGLPQRPPPSHAGYGGPQMDFHNQHVPPTGPSGYGGPPTGPGRGMPQFPPGFAPPGGMVPPPGFGGMQAPPGFNGAQGMPMGMPPTGPQGHGAPPGYGRSIMRREKIPRISDGNGYIRRSHWRSKGSDEITLSLYDTLQLHITNSKENNEVT</sequence>
<evidence type="ECO:0000256" key="1">
    <source>
        <dbReference type="ARBA" id="ARBA00004123"/>
    </source>
</evidence>
<dbReference type="SMART" id="SM00360">
    <property type="entry name" value="RRM"/>
    <property type="match status" value="2"/>
</dbReference>
<dbReference type="EMBL" id="VIGI01000014">
    <property type="protein sequence ID" value="KAB8291759.1"/>
    <property type="molecule type" value="Genomic_DNA"/>
</dbReference>
<dbReference type="FunFam" id="3.30.70.330:FF:000288">
    <property type="entry name" value="Splicing factor 3b subunit 4"/>
    <property type="match status" value="1"/>
</dbReference>
<feature type="compositionally biased region" description="Gly residues" evidence="7">
    <location>
        <begin position="305"/>
        <end position="316"/>
    </location>
</feature>
<dbReference type="SUPFAM" id="SSF54928">
    <property type="entry name" value="RNA-binding domain, RBD"/>
    <property type="match status" value="1"/>
</dbReference>
<dbReference type="CDD" id="cd12334">
    <property type="entry name" value="RRM1_SF3B4"/>
    <property type="match status" value="1"/>
</dbReference>
<proteinExistence type="inferred from homology"/>
<evidence type="ECO:0000256" key="6">
    <source>
        <dbReference type="PROSITE-ProRule" id="PRU00176"/>
    </source>
</evidence>
<comment type="caution">
    <text evidence="9">The sequence shown here is derived from an EMBL/GenBank/DDBJ whole genome shotgun (WGS) entry which is preliminary data.</text>
</comment>
<dbReference type="PANTHER" id="PTHR48030:SF3">
    <property type="entry name" value="SPLICING FACTOR 3B SUBUNIT 4"/>
    <property type="match status" value="1"/>
</dbReference>
<reference evidence="9 10" key="1">
    <citation type="submission" date="2019-06" db="EMBL/GenBank/DDBJ databases">
        <title>Genome Sequence of the Brown Rot Fungal Pathogen Monilinia laxa.</title>
        <authorList>
            <person name="De Miccolis Angelini R.M."/>
            <person name="Landi L."/>
            <person name="Abate D."/>
            <person name="Pollastro S."/>
            <person name="Romanazzi G."/>
            <person name="Faretra F."/>
        </authorList>
    </citation>
    <scope>NUCLEOTIDE SEQUENCE [LARGE SCALE GENOMIC DNA]</scope>
    <source>
        <strain evidence="9 10">Mlax316</strain>
    </source>
</reference>
<feature type="domain" description="RRM" evidence="8">
    <location>
        <begin position="13"/>
        <end position="91"/>
    </location>
</feature>
<dbReference type="InterPro" id="IPR034159">
    <property type="entry name" value="SF3B4_RRM2"/>
</dbReference>
<keyword evidence="3" id="KW-0677">Repeat</keyword>
<feature type="region of interest" description="Disordered" evidence="7">
    <location>
        <begin position="230"/>
        <end position="323"/>
    </location>
</feature>
<accession>A0A5N6JSA0</accession>
<evidence type="ECO:0000259" key="8">
    <source>
        <dbReference type="PROSITE" id="PS50102"/>
    </source>
</evidence>
<dbReference type="GO" id="GO:0003723">
    <property type="term" value="F:RNA binding"/>
    <property type="evidence" value="ECO:0007669"/>
    <property type="project" value="UniProtKB-UniRule"/>
</dbReference>
<organism evidence="9 10">
    <name type="scientific">Monilinia laxa</name>
    <name type="common">Brown rot fungus</name>
    <name type="synonym">Sclerotinia laxa</name>
    <dbReference type="NCBI Taxonomy" id="61186"/>
    <lineage>
        <taxon>Eukaryota</taxon>
        <taxon>Fungi</taxon>
        <taxon>Dikarya</taxon>
        <taxon>Ascomycota</taxon>
        <taxon>Pezizomycotina</taxon>
        <taxon>Leotiomycetes</taxon>
        <taxon>Helotiales</taxon>
        <taxon>Sclerotiniaceae</taxon>
        <taxon>Monilinia</taxon>
    </lineage>
</organism>
<dbReference type="GO" id="GO:0005686">
    <property type="term" value="C:U2 snRNP"/>
    <property type="evidence" value="ECO:0007669"/>
    <property type="project" value="TreeGrafter"/>
</dbReference>
<dbReference type="InterPro" id="IPR000504">
    <property type="entry name" value="RRM_dom"/>
</dbReference>
<dbReference type="OrthoDB" id="10259687at2759"/>
<dbReference type="GO" id="GO:0071011">
    <property type="term" value="C:precatalytic spliceosome"/>
    <property type="evidence" value="ECO:0007669"/>
    <property type="project" value="TreeGrafter"/>
</dbReference>
<dbReference type="GO" id="GO:0048026">
    <property type="term" value="P:positive regulation of mRNA splicing, via spliceosome"/>
    <property type="evidence" value="ECO:0007669"/>
    <property type="project" value="TreeGrafter"/>
</dbReference>
<dbReference type="PANTHER" id="PTHR48030">
    <property type="entry name" value="SPLICING FACTOR 3B SUBUNIT 4"/>
    <property type="match status" value="1"/>
</dbReference>
<dbReference type="InterPro" id="IPR035979">
    <property type="entry name" value="RBD_domain_sf"/>
</dbReference>
<dbReference type="PROSITE" id="PS50102">
    <property type="entry name" value="RRM"/>
    <property type="match status" value="2"/>
</dbReference>
<keyword evidence="4 6" id="KW-0694">RNA-binding</keyword>
<protein>
    <recommendedName>
        <fullName evidence="8">RRM domain-containing protein</fullName>
    </recommendedName>
</protein>